<dbReference type="Gene3D" id="3.40.630.30">
    <property type="match status" value="1"/>
</dbReference>
<organism evidence="2 3">
    <name type="scientific">Epibacterium ulvae</name>
    <dbReference type="NCBI Taxonomy" id="1156985"/>
    <lineage>
        <taxon>Bacteria</taxon>
        <taxon>Pseudomonadati</taxon>
        <taxon>Pseudomonadota</taxon>
        <taxon>Alphaproteobacteria</taxon>
        <taxon>Rhodobacterales</taxon>
        <taxon>Roseobacteraceae</taxon>
        <taxon>Epibacterium</taxon>
    </lineage>
</organism>
<keyword evidence="2" id="KW-0808">Transferase</keyword>
<feature type="domain" description="BioF2-like acetyltransferase" evidence="1">
    <location>
        <begin position="165"/>
        <end position="260"/>
    </location>
</feature>
<accession>A0A1G5QB88</accession>
<dbReference type="PANTHER" id="PTHR36174:SF1">
    <property type="entry name" value="LIPID II:GLYCINE GLYCYLTRANSFERASE"/>
    <property type="match status" value="1"/>
</dbReference>
<dbReference type="InterPro" id="IPR050644">
    <property type="entry name" value="PG_Glycine_Bridge_Synth"/>
</dbReference>
<dbReference type="AlphaFoldDB" id="A0A1G5QB88"/>
<dbReference type="OrthoDB" id="341858at2"/>
<evidence type="ECO:0000313" key="3">
    <source>
        <dbReference type="Proteomes" id="UP000198767"/>
    </source>
</evidence>
<protein>
    <submittedName>
        <fullName evidence="2">Acetyltransferase (GNAT) domain-containing protein</fullName>
    </submittedName>
</protein>
<keyword evidence="3" id="KW-1185">Reference proteome</keyword>
<proteinExistence type="predicted"/>
<gene>
    <name evidence="2" type="ORF">SAMN04488118_103412</name>
</gene>
<evidence type="ECO:0000313" key="2">
    <source>
        <dbReference type="EMBL" id="SCZ58846.1"/>
    </source>
</evidence>
<dbReference type="RefSeq" id="WP_090217580.1">
    <property type="nucleotide sequence ID" value="NZ_FMWG01000003.1"/>
</dbReference>
<dbReference type="Pfam" id="PF13480">
    <property type="entry name" value="Acetyltransf_6"/>
    <property type="match status" value="1"/>
</dbReference>
<dbReference type="EMBL" id="FMWG01000003">
    <property type="protein sequence ID" value="SCZ58846.1"/>
    <property type="molecule type" value="Genomic_DNA"/>
</dbReference>
<dbReference type="SUPFAM" id="SSF55729">
    <property type="entry name" value="Acyl-CoA N-acyltransferases (Nat)"/>
    <property type="match status" value="1"/>
</dbReference>
<dbReference type="STRING" id="1156985.SAMN04488118_103412"/>
<dbReference type="InterPro" id="IPR016181">
    <property type="entry name" value="Acyl_CoA_acyltransferase"/>
</dbReference>
<reference evidence="2 3" key="1">
    <citation type="submission" date="2016-10" db="EMBL/GenBank/DDBJ databases">
        <authorList>
            <person name="de Groot N.N."/>
        </authorList>
    </citation>
    <scope>NUCLEOTIDE SEQUENCE [LARGE SCALE GENOMIC DNA]</scope>
    <source>
        <strain evidence="2 3">U95</strain>
    </source>
</reference>
<dbReference type="InterPro" id="IPR038740">
    <property type="entry name" value="BioF2-like_GNAT_dom"/>
</dbReference>
<sequence>MFDLTPHTTSAPCSADLQRHKPLQQSGEFLKALRENGQNPVVLSDLDNTLVLTKPLRLGRTLAMVNRTTMQEPKRLFANLQEKGFKNTPIILSPDAPTSHLAKCGAVPLVSPAHVAVLAMSKDTEKMRAALHQKWRNRLTHGARQNLRLTRQNLPQDPNHWLFKADILQGRTRGYQSWPVELTLAYARANKGQAKLFQAFEGAEAVAAILILTHGNCATYHVAYSTERGKTLSAHNLLMWEALCWLSRKGFHTLELGVVNTEDAPGLARFKLGTGAKLHKLGGTWAYWHPMRMVLKPLAALDRRLMSA</sequence>
<name>A0A1G5QB88_9RHOB</name>
<dbReference type="GO" id="GO:0016740">
    <property type="term" value="F:transferase activity"/>
    <property type="evidence" value="ECO:0007669"/>
    <property type="project" value="UniProtKB-KW"/>
</dbReference>
<dbReference type="Proteomes" id="UP000198767">
    <property type="component" value="Unassembled WGS sequence"/>
</dbReference>
<dbReference type="PANTHER" id="PTHR36174">
    <property type="entry name" value="LIPID II:GLYCINE GLYCYLTRANSFERASE"/>
    <property type="match status" value="1"/>
</dbReference>
<evidence type="ECO:0000259" key="1">
    <source>
        <dbReference type="Pfam" id="PF13480"/>
    </source>
</evidence>